<dbReference type="GO" id="GO:0005524">
    <property type="term" value="F:ATP binding"/>
    <property type="evidence" value="ECO:0007669"/>
    <property type="project" value="UniProtKB-UniRule"/>
</dbReference>
<feature type="region of interest" description="Disordered" evidence="18">
    <location>
        <begin position="806"/>
        <end position="825"/>
    </location>
</feature>
<feature type="compositionally biased region" description="Polar residues" evidence="18">
    <location>
        <begin position="807"/>
        <end position="817"/>
    </location>
</feature>
<feature type="domain" description="Helicase C-terminal" evidence="20">
    <location>
        <begin position="406"/>
        <end position="590"/>
    </location>
</feature>
<evidence type="ECO:0000256" key="4">
    <source>
        <dbReference type="ARBA" id="ARBA00022475"/>
    </source>
</evidence>
<dbReference type="PRINTS" id="PR00906">
    <property type="entry name" value="SECA"/>
</dbReference>
<dbReference type="FunFam" id="3.90.1440.10:FF:000001">
    <property type="entry name" value="Preprotein translocase subunit SecA"/>
    <property type="match status" value="1"/>
</dbReference>
<keyword evidence="13 15" id="KW-0811">Translocation</keyword>
<dbReference type="NCBIfam" id="NF006630">
    <property type="entry name" value="PRK09200.1"/>
    <property type="match status" value="1"/>
</dbReference>
<comment type="catalytic activity">
    <reaction evidence="15">
        <text>ATP + H2O + cellular proteinSide 1 = ADP + phosphate + cellular proteinSide 2.</text>
        <dbReference type="EC" id="7.4.2.8"/>
    </reaction>
</comment>
<keyword evidence="23" id="KW-1185">Reference proteome</keyword>
<evidence type="ECO:0000256" key="13">
    <source>
        <dbReference type="ARBA" id="ARBA00023010"/>
    </source>
</evidence>
<dbReference type="FunFam" id="3.40.50.300:FF:000429">
    <property type="entry name" value="Preprotein translocase subunit SecA"/>
    <property type="match status" value="1"/>
</dbReference>
<organism evidence="22 23">
    <name type="scientific">Helicobacter marmotae</name>
    <dbReference type="NCBI Taxonomy" id="152490"/>
    <lineage>
        <taxon>Bacteria</taxon>
        <taxon>Pseudomonadati</taxon>
        <taxon>Campylobacterota</taxon>
        <taxon>Epsilonproteobacteria</taxon>
        <taxon>Campylobacterales</taxon>
        <taxon>Helicobacteraceae</taxon>
        <taxon>Helicobacter</taxon>
    </lineage>
</organism>
<evidence type="ECO:0000313" key="22">
    <source>
        <dbReference type="EMBL" id="RDU60662.1"/>
    </source>
</evidence>
<dbReference type="Gene3D" id="3.40.50.300">
    <property type="entry name" value="P-loop containing nucleotide triphosphate hydrolases"/>
    <property type="match status" value="3"/>
</dbReference>
<dbReference type="EMBL" id="NXLR01000002">
    <property type="protein sequence ID" value="RDU60662.1"/>
    <property type="molecule type" value="Genomic_DNA"/>
</dbReference>
<dbReference type="Pfam" id="PF01043">
    <property type="entry name" value="SecA_PP_bind"/>
    <property type="match status" value="1"/>
</dbReference>
<protein>
    <recommendedName>
        <fullName evidence="15 16">Protein translocase subunit SecA</fullName>
        <ecNumber evidence="15">7.4.2.8</ecNumber>
    </recommendedName>
</protein>
<dbReference type="PROSITE" id="PS51194">
    <property type="entry name" value="HELICASE_CTER"/>
    <property type="match status" value="1"/>
</dbReference>
<evidence type="ECO:0000256" key="9">
    <source>
        <dbReference type="ARBA" id="ARBA00022833"/>
    </source>
</evidence>
<evidence type="ECO:0000256" key="8">
    <source>
        <dbReference type="ARBA" id="ARBA00022741"/>
    </source>
</evidence>
<comment type="cofactor">
    <cofactor evidence="1">
        <name>Zn(2+)</name>
        <dbReference type="ChEBI" id="CHEBI:29105"/>
    </cofactor>
</comment>
<dbReference type="GO" id="GO:0005829">
    <property type="term" value="C:cytosol"/>
    <property type="evidence" value="ECO:0007669"/>
    <property type="project" value="TreeGrafter"/>
</dbReference>
<evidence type="ECO:0000256" key="1">
    <source>
        <dbReference type="ARBA" id="ARBA00001947"/>
    </source>
</evidence>
<dbReference type="InterPro" id="IPR044722">
    <property type="entry name" value="SecA_SF2_C"/>
</dbReference>
<dbReference type="GO" id="GO:0043952">
    <property type="term" value="P:protein transport by the Sec complex"/>
    <property type="evidence" value="ECO:0007669"/>
    <property type="project" value="TreeGrafter"/>
</dbReference>
<evidence type="ECO:0000256" key="12">
    <source>
        <dbReference type="ARBA" id="ARBA00022967"/>
    </source>
</evidence>
<dbReference type="SMART" id="SM00957">
    <property type="entry name" value="SecA_DEAD"/>
    <property type="match status" value="1"/>
</dbReference>
<feature type="domain" description="SecA family profile" evidence="21">
    <location>
        <begin position="3"/>
        <end position="574"/>
    </location>
</feature>
<keyword evidence="14 15" id="KW-0472">Membrane</keyword>
<evidence type="ECO:0000256" key="14">
    <source>
        <dbReference type="ARBA" id="ARBA00023136"/>
    </source>
</evidence>
<dbReference type="CDD" id="cd18803">
    <property type="entry name" value="SF2_C_secA"/>
    <property type="match status" value="1"/>
</dbReference>
<keyword evidence="4 15" id="KW-1003">Cell membrane</keyword>
<evidence type="ECO:0000256" key="17">
    <source>
        <dbReference type="SAM" id="Coils"/>
    </source>
</evidence>
<dbReference type="SUPFAM" id="SSF81886">
    <property type="entry name" value="Helical scaffold and wing domains of SecA"/>
    <property type="match status" value="1"/>
</dbReference>
<dbReference type="GO" id="GO:0005886">
    <property type="term" value="C:plasma membrane"/>
    <property type="evidence" value="ECO:0007669"/>
    <property type="project" value="UniProtKB-SubCell"/>
</dbReference>
<dbReference type="SUPFAM" id="SSF81767">
    <property type="entry name" value="Pre-protein crosslinking domain of SecA"/>
    <property type="match status" value="1"/>
</dbReference>
<comment type="subcellular location">
    <subcellularLocation>
        <location evidence="15">Cell membrane</location>
        <topology evidence="15">Peripheral membrane protein</topology>
        <orientation evidence="15">Cytoplasmic side</orientation>
    </subcellularLocation>
    <subcellularLocation>
        <location evidence="15">Cytoplasm</location>
    </subcellularLocation>
    <text evidence="15">Distribution is 50-50.</text>
</comment>
<evidence type="ECO:0000256" key="7">
    <source>
        <dbReference type="ARBA" id="ARBA00022723"/>
    </source>
</evidence>
<keyword evidence="17" id="KW-0175">Coiled coil</keyword>
<evidence type="ECO:0000256" key="2">
    <source>
        <dbReference type="ARBA" id="ARBA00007650"/>
    </source>
</evidence>
<dbReference type="CDD" id="cd17928">
    <property type="entry name" value="DEXDc_SecA"/>
    <property type="match status" value="1"/>
</dbReference>
<dbReference type="InterPro" id="IPR011130">
    <property type="entry name" value="SecA_preprotein_X-link_dom"/>
</dbReference>
<comment type="subunit">
    <text evidence="15">Monomer and homodimer. Part of the essential Sec protein translocation apparatus which comprises SecA, SecYEG and auxiliary proteins SecDF. Other proteins may also be involved.</text>
</comment>
<dbReference type="GO" id="GO:0006605">
    <property type="term" value="P:protein targeting"/>
    <property type="evidence" value="ECO:0007669"/>
    <property type="project" value="UniProtKB-UniRule"/>
</dbReference>
<dbReference type="Gene3D" id="1.10.3060.10">
    <property type="entry name" value="Helical scaffold and wing domains of SecA"/>
    <property type="match status" value="1"/>
</dbReference>
<keyword evidence="9" id="KW-0862">Zinc</keyword>
<reference evidence="22 23" key="1">
    <citation type="submission" date="2018-04" db="EMBL/GenBank/DDBJ databases">
        <title>Novel Campyloabacter and Helicobacter Species and Strains.</title>
        <authorList>
            <person name="Mannion A.J."/>
            <person name="Shen Z."/>
            <person name="Fox J.G."/>
        </authorList>
    </citation>
    <scope>NUCLEOTIDE SEQUENCE [LARGE SCALE GENOMIC DNA]</scope>
    <source>
        <strain evidence="22 23">MIT 98-6070</strain>
    </source>
</reference>
<evidence type="ECO:0000256" key="10">
    <source>
        <dbReference type="ARBA" id="ARBA00022840"/>
    </source>
</evidence>
<dbReference type="OrthoDB" id="9805579at2"/>
<keyword evidence="12 15" id="KW-1278">Translocase</keyword>
<dbReference type="PANTHER" id="PTHR30612:SF0">
    <property type="entry name" value="CHLOROPLAST PROTEIN-TRANSPORTING ATPASE"/>
    <property type="match status" value="1"/>
</dbReference>
<dbReference type="InterPro" id="IPR011116">
    <property type="entry name" value="SecA_Wing/Scaffold"/>
</dbReference>
<dbReference type="SMART" id="SM00958">
    <property type="entry name" value="SecA_PP_bind"/>
    <property type="match status" value="1"/>
</dbReference>
<keyword evidence="7" id="KW-0479">Metal-binding</keyword>
<dbReference type="AlphaFoldDB" id="A0A3D8I678"/>
<dbReference type="InterPro" id="IPR036670">
    <property type="entry name" value="SecA_X-link_sf"/>
</dbReference>
<dbReference type="PROSITE" id="PS51196">
    <property type="entry name" value="SECA_MOTOR_DEAD"/>
    <property type="match status" value="1"/>
</dbReference>
<feature type="domain" description="Helicase ATP-binding" evidence="19">
    <location>
        <begin position="90"/>
        <end position="249"/>
    </location>
</feature>
<dbReference type="InterPro" id="IPR004027">
    <property type="entry name" value="SEC_C_motif"/>
</dbReference>
<dbReference type="InterPro" id="IPR000185">
    <property type="entry name" value="SecA"/>
</dbReference>
<keyword evidence="10 15" id="KW-0067">ATP-binding</keyword>
<keyword evidence="5 15" id="KW-0963">Cytoplasm</keyword>
<evidence type="ECO:0000256" key="6">
    <source>
        <dbReference type="ARBA" id="ARBA00022519"/>
    </source>
</evidence>
<feature type="binding site" evidence="15">
    <location>
        <position position="88"/>
    </location>
    <ligand>
        <name>ATP</name>
        <dbReference type="ChEBI" id="CHEBI:30616"/>
    </ligand>
</feature>
<name>A0A3D8I678_9HELI</name>
<evidence type="ECO:0000313" key="23">
    <source>
        <dbReference type="Proteomes" id="UP000256599"/>
    </source>
</evidence>
<comment type="caution">
    <text evidence="22">The sequence shown here is derived from an EMBL/GenBank/DDBJ whole genome shotgun (WGS) entry which is preliminary data.</text>
</comment>
<dbReference type="GO" id="GO:0017038">
    <property type="term" value="P:protein import"/>
    <property type="evidence" value="ECO:0007669"/>
    <property type="project" value="InterPro"/>
</dbReference>
<dbReference type="InterPro" id="IPR027417">
    <property type="entry name" value="P-loop_NTPase"/>
</dbReference>
<keyword evidence="11 15" id="KW-0653">Protein transport</keyword>
<feature type="coiled-coil region" evidence="17">
    <location>
        <begin position="40"/>
        <end position="67"/>
    </location>
</feature>
<dbReference type="RefSeq" id="WP_104700055.1">
    <property type="nucleotide sequence ID" value="NZ_FZPP01000020.1"/>
</dbReference>
<dbReference type="InterPro" id="IPR014018">
    <property type="entry name" value="SecA_motor_DEAD"/>
</dbReference>
<evidence type="ECO:0000259" key="19">
    <source>
        <dbReference type="PROSITE" id="PS51192"/>
    </source>
</evidence>
<evidence type="ECO:0000256" key="16">
    <source>
        <dbReference type="RuleBase" id="RU003874"/>
    </source>
</evidence>
<dbReference type="Pfam" id="PF21090">
    <property type="entry name" value="P-loop_SecA"/>
    <property type="match status" value="1"/>
</dbReference>
<dbReference type="Proteomes" id="UP000256599">
    <property type="component" value="Unassembled WGS sequence"/>
</dbReference>
<dbReference type="Pfam" id="PF07517">
    <property type="entry name" value="SecA_DEAD"/>
    <property type="match status" value="1"/>
</dbReference>
<comment type="similarity">
    <text evidence="2 15 16">Belongs to the SecA family.</text>
</comment>
<feature type="binding site" evidence="15">
    <location>
        <begin position="106"/>
        <end position="110"/>
    </location>
    <ligand>
        <name>ATP</name>
        <dbReference type="ChEBI" id="CHEBI:30616"/>
    </ligand>
</feature>
<evidence type="ECO:0000256" key="5">
    <source>
        <dbReference type="ARBA" id="ARBA00022490"/>
    </source>
</evidence>
<accession>A0A3D8I678</accession>
<dbReference type="Gene3D" id="3.90.1440.10">
    <property type="entry name" value="SecA, preprotein cross-linking domain"/>
    <property type="match status" value="1"/>
</dbReference>
<dbReference type="Pfam" id="PF07516">
    <property type="entry name" value="SecA_SW"/>
    <property type="match status" value="1"/>
</dbReference>
<dbReference type="InterPro" id="IPR001650">
    <property type="entry name" value="Helicase_C-like"/>
</dbReference>
<keyword evidence="6" id="KW-0997">Cell inner membrane</keyword>
<dbReference type="GO" id="GO:0065002">
    <property type="term" value="P:intracellular protein transmembrane transport"/>
    <property type="evidence" value="ECO:0007669"/>
    <property type="project" value="UniProtKB-UniRule"/>
</dbReference>
<evidence type="ECO:0000259" key="20">
    <source>
        <dbReference type="PROSITE" id="PS51194"/>
    </source>
</evidence>
<comment type="function">
    <text evidence="15">Part of the Sec protein translocase complex. Interacts with the SecYEG preprotein conducting channel. Has a central role in coupling the hydrolysis of ATP to the transfer of proteins into and across the cell membrane, serving as an ATP-driven molecular motor driving the stepwise translocation of polypeptide chains across the membrane.</text>
</comment>
<dbReference type="EC" id="7.4.2.8" evidence="15"/>
<dbReference type="InterPro" id="IPR014001">
    <property type="entry name" value="Helicase_ATP-bd"/>
</dbReference>
<keyword evidence="3 15" id="KW-0813">Transport</keyword>
<evidence type="ECO:0000256" key="11">
    <source>
        <dbReference type="ARBA" id="ARBA00022927"/>
    </source>
</evidence>
<evidence type="ECO:0000259" key="21">
    <source>
        <dbReference type="PROSITE" id="PS51196"/>
    </source>
</evidence>
<feature type="binding site" evidence="15">
    <location>
        <position position="496"/>
    </location>
    <ligand>
        <name>ATP</name>
        <dbReference type="ChEBI" id="CHEBI:30616"/>
    </ligand>
</feature>
<dbReference type="HAMAP" id="MF_01382">
    <property type="entry name" value="SecA"/>
    <property type="match status" value="1"/>
</dbReference>
<dbReference type="NCBIfam" id="TIGR00963">
    <property type="entry name" value="secA"/>
    <property type="match status" value="1"/>
</dbReference>
<keyword evidence="8 15" id="KW-0547">Nucleotide-binding</keyword>
<dbReference type="GO" id="GO:0008564">
    <property type="term" value="F:protein-exporting ATPase activity"/>
    <property type="evidence" value="ECO:0007669"/>
    <property type="project" value="UniProtKB-EC"/>
</dbReference>
<sequence>MLQSLISKFLGSRNTKLIKQYQKEVQKINALESLYQTMSDEQLQNAFNELKIKVQNAQESLQSVLHESFAITREASKRVLGMRHFDVQLIGGMVLNDGRIAEMKTGEGKTLVATLAVCLNALCGRGVHVVTVNDYLANRDAKELEPLYNFLGFSVGVITSELRDDTLRLNAYASDIVYGTNNEFGFDYLRDNMKYDLAQKVQREHYFAIIDEVDSILIDEARTPLIISGPVNRTLEHYHFANSVAQELKNEIDFSIDEKNRVILLSEEGIKKAELLFKVDNLYSIENAALSHHLDQALKANYLFIKDKDYVVQDNEVVIVDEFTGRLSEGRRFSEGLHQAIEAKEKVDIKEESQTLADITFQNYFRLYEKLSGMTGTAQTEASEFLQIYNLEVVSIPTNVPVQRKDLNDLIYKSEKEKFNALISKITELHKKGQPVLVGTASIEKSEILHELLKKQRIPHTVLNAKQHSKEAEIIKDAGVKGAVTIATNMAGRGVDIKITDEIRSLGGLYIIGTERHESRRIDNQLRGRAGRQGDPGVSQFYLSLEDSLLRIFGSDKIKTIMEKLGLKDGEHIESSLVTRSVESAQKKVENLHFESRKHLLEYDDVANEQRKAVYKLRNELLDEQCSLDERIKTNREITAQSLLYKAQILPGDSYDSLSLSTLKAQLKEELGLELQNSEGLDYDDLLSQVITQMEQSYEGKMSKLEAAQRKEIERIIYLQVLDSSWREHLYTMDNLKTGIGLRGYNQKDPLVEYKKESYNLFLEFVENLKIETTKMLSIIQLREKEEQAANKMLQNMQEDLEEDFQAFSTNNATQKPKISRNDPCPCGSGKKYKLCHGKSGPKKGLLA</sequence>
<dbReference type="NCBIfam" id="NF009538">
    <property type="entry name" value="PRK12904.1"/>
    <property type="match status" value="1"/>
</dbReference>
<gene>
    <name evidence="15" type="primary">secA</name>
    <name evidence="22" type="ORF">CQA63_01395</name>
</gene>
<dbReference type="Pfam" id="PF02810">
    <property type="entry name" value="SEC-C"/>
    <property type="match status" value="1"/>
</dbReference>
<dbReference type="PROSITE" id="PS51192">
    <property type="entry name" value="HELICASE_ATP_BIND_1"/>
    <property type="match status" value="1"/>
</dbReference>
<dbReference type="SUPFAM" id="SSF52540">
    <property type="entry name" value="P-loop containing nucleoside triphosphate hydrolases"/>
    <property type="match status" value="2"/>
</dbReference>
<dbReference type="GO" id="GO:0031522">
    <property type="term" value="C:cell envelope Sec protein transport complex"/>
    <property type="evidence" value="ECO:0007669"/>
    <property type="project" value="TreeGrafter"/>
</dbReference>
<proteinExistence type="inferred from homology"/>
<evidence type="ECO:0000256" key="18">
    <source>
        <dbReference type="SAM" id="MobiDB-lite"/>
    </source>
</evidence>
<evidence type="ECO:0000256" key="15">
    <source>
        <dbReference type="HAMAP-Rule" id="MF_01382"/>
    </source>
</evidence>
<dbReference type="InterPro" id="IPR011115">
    <property type="entry name" value="SecA_DEAD"/>
</dbReference>
<dbReference type="PANTHER" id="PTHR30612">
    <property type="entry name" value="SECA INNER MEMBRANE COMPONENT OF SEC PROTEIN SECRETION SYSTEM"/>
    <property type="match status" value="1"/>
</dbReference>
<dbReference type="InterPro" id="IPR036266">
    <property type="entry name" value="SecA_Wing/Scaffold_sf"/>
</dbReference>
<dbReference type="GO" id="GO:0046872">
    <property type="term" value="F:metal ion binding"/>
    <property type="evidence" value="ECO:0007669"/>
    <property type="project" value="UniProtKB-KW"/>
</dbReference>
<evidence type="ECO:0000256" key="3">
    <source>
        <dbReference type="ARBA" id="ARBA00022448"/>
    </source>
</evidence>